<dbReference type="PANTHER" id="PTHR35899:SF1">
    <property type="entry name" value="PEPTIDASE C1A PAPAIN C-TERMINAL DOMAIN-CONTAINING PROTEIN"/>
    <property type="match status" value="1"/>
</dbReference>
<dbReference type="RefSeq" id="XP_068367871.1">
    <property type="nucleotide sequence ID" value="XM_068491033.1"/>
</dbReference>
<evidence type="ECO:0000313" key="2">
    <source>
        <dbReference type="EMBL" id="OHT14735.1"/>
    </source>
</evidence>
<dbReference type="OrthoDB" id="10676566at2759"/>
<accession>A0A1J4KTZ8</accession>
<keyword evidence="1" id="KW-0472">Membrane</keyword>
<proteinExistence type="predicted"/>
<evidence type="ECO:0000313" key="3">
    <source>
        <dbReference type="Proteomes" id="UP000179807"/>
    </source>
</evidence>
<reference evidence="2" key="1">
    <citation type="submission" date="2016-10" db="EMBL/GenBank/DDBJ databases">
        <authorList>
            <person name="Benchimol M."/>
            <person name="Almeida L.G."/>
            <person name="Vasconcelos A.T."/>
            <person name="Perreira-Neves A."/>
            <person name="Rosa I.A."/>
            <person name="Tasca T."/>
            <person name="Bogo M.R."/>
            <person name="de Souza W."/>
        </authorList>
    </citation>
    <scope>NUCLEOTIDE SEQUENCE [LARGE SCALE GENOMIC DNA]</scope>
    <source>
        <strain evidence="2">K</strain>
    </source>
</reference>
<evidence type="ECO:0000256" key="1">
    <source>
        <dbReference type="SAM" id="Phobius"/>
    </source>
</evidence>
<protein>
    <submittedName>
        <fullName evidence="2">Uncharacterized protein</fullName>
    </submittedName>
</protein>
<dbReference type="PANTHER" id="PTHR35899">
    <property type="entry name" value="PAPAIN FAMILY CYSTEINE PROTEASE DOMAIN CONTAINING PROTEIN"/>
    <property type="match status" value="1"/>
</dbReference>
<dbReference type="Proteomes" id="UP000179807">
    <property type="component" value="Unassembled WGS sequence"/>
</dbReference>
<dbReference type="EMBL" id="MLAK01000325">
    <property type="protein sequence ID" value="OHT14735.1"/>
    <property type="molecule type" value="Genomic_DNA"/>
</dbReference>
<organism evidence="2 3">
    <name type="scientific">Tritrichomonas foetus</name>
    <dbReference type="NCBI Taxonomy" id="1144522"/>
    <lineage>
        <taxon>Eukaryota</taxon>
        <taxon>Metamonada</taxon>
        <taxon>Parabasalia</taxon>
        <taxon>Tritrichomonadida</taxon>
        <taxon>Tritrichomonadidae</taxon>
        <taxon>Tritrichomonas</taxon>
    </lineage>
</organism>
<gene>
    <name evidence="2" type="ORF">TRFO_02994</name>
</gene>
<sequence>MPYFTNVRWGLIMVAAITMGLFALGMVYAFKKGTITINSPESMILYSDQSLPTSFIFSNEYDTPRQTHSNEWIGATIDFIHSTYRSHGIRNGFLHKDFYLEFNSSFYLDVIKNYCEEIGFECEMKNISENSSQSDKKQRNLLDLKKNLKTNIFKNSKKIQRSSKQNSKLHYKYFSSRNDAVFTNHKNYRKFYYDKNTKTFIKEESNNNQETNNKINLLSDVTKNLYKSIPIDDYNENKQISIQQSSNREFYKTNGFNKKTKFGENIELDKNVENDNNCQFMENKYFVAADFPKLFEKMDDLDRLFISGHFCSINNCSDLQKVIQSNPIILEPISYSWASTVNDIKQLLSESENPLLLSIPQPIEKYYLPCSDSRVNCSIYFEKCPSFIQSEKCGILSFLSELSNAEFYQPSFPAIPDVGPPLTFLLFGWNDDFVTKVSKFQSNAQSNSLIKVSNGGFIVKRTAIDNRKTKGNALGYFDGSLLFGDNDKMCGSQNNPQKWKANDLLKCINPSLCDTRYNYTMYVQENGEHVVNNDKYGMTLTKMYKWKRTNENKSKNKNENNEDALPFDEIGELFDYDLVPYHHLDIAFNLLFEENQTYSSACSYWFLPYDVVEELDSIGSPSMKKVHAVNFAVKWSKGSYQKKNEVISSSLKKIYSRNVTTL</sequence>
<dbReference type="GeneID" id="94825737"/>
<dbReference type="AlphaFoldDB" id="A0A1J4KTZ8"/>
<keyword evidence="1" id="KW-0812">Transmembrane</keyword>
<keyword evidence="3" id="KW-1185">Reference proteome</keyword>
<dbReference type="VEuPathDB" id="TrichDB:TRFO_02994"/>
<keyword evidence="1" id="KW-1133">Transmembrane helix</keyword>
<name>A0A1J4KTZ8_9EUKA</name>
<comment type="caution">
    <text evidence="2">The sequence shown here is derived from an EMBL/GenBank/DDBJ whole genome shotgun (WGS) entry which is preliminary data.</text>
</comment>
<feature type="transmembrane region" description="Helical" evidence="1">
    <location>
        <begin position="7"/>
        <end position="30"/>
    </location>
</feature>